<keyword evidence="8" id="KW-0645">Protease</keyword>
<dbReference type="PANTHER" id="PTHR12053">
    <property type="entry name" value="PROTEASE FAMILY M28 PLASMA GLUTAMATE CARBOXYPEPTIDASE-RELATED"/>
    <property type="match status" value="1"/>
</dbReference>
<keyword evidence="23" id="KW-0031">Aminopeptidase</keyword>
<protein>
    <recommendedName>
        <fullName evidence="5">Carboxypeptidase Q</fullName>
    </recommendedName>
    <alternativeName>
        <fullName evidence="20">Plasma glutamate carboxypeptidase</fullName>
    </alternativeName>
</protein>
<evidence type="ECO:0000256" key="17">
    <source>
        <dbReference type="ARBA" id="ARBA00023180"/>
    </source>
</evidence>
<keyword evidence="11" id="KW-0378">Hydrolase</keyword>
<dbReference type="EMBL" id="ASRX01000085">
    <property type="protein sequence ID" value="EYF01249.1"/>
    <property type="molecule type" value="Genomic_DNA"/>
</dbReference>
<dbReference type="SUPFAM" id="SSF53187">
    <property type="entry name" value="Zn-dependent exopeptidases"/>
    <property type="match status" value="1"/>
</dbReference>
<evidence type="ECO:0000256" key="2">
    <source>
        <dbReference type="ARBA" id="ARBA00004371"/>
    </source>
</evidence>
<dbReference type="GO" id="GO:0005764">
    <property type="term" value="C:lysosome"/>
    <property type="evidence" value="ECO:0007669"/>
    <property type="project" value="UniProtKB-SubCell"/>
</dbReference>
<dbReference type="Pfam" id="PF04389">
    <property type="entry name" value="Peptidase_M28"/>
    <property type="match status" value="1"/>
</dbReference>
<evidence type="ECO:0000256" key="12">
    <source>
        <dbReference type="ARBA" id="ARBA00022824"/>
    </source>
</evidence>
<evidence type="ECO:0000256" key="11">
    <source>
        <dbReference type="ARBA" id="ARBA00022801"/>
    </source>
</evidence>
<comment type="subcellular location">
    <subcellularLocation>
        <location evidence="1">Endoplasmic reticulum</location>
    </subcellularLocation>
    <subcellularLocation>
        <location evidence="3">Golgi apparatus</location>
    </subcellularLocation>
    <subcellularLocation>
        <location evidence="2">Lysosome</location>
    </subcellularLocation>
    <subcellularLocation>
        <location evidence="4">Secreted</location>
    </subcellularLocation>
</comment>
<dbReference type="GO" id="GO:0046872">
    <property type="term" value="F:metal ion binding"/>
    <property type="evidence" value="ECO:0007669"/>
    <property type="project" value="UniProtKB-KW"/>
</dbReference>
<keyword evidence="14" id="KW-0333">Golgi apparatus</keyword>
<dbReference type="Gene3D" id="3.40.630.10">
    <property type="entry name" value="Zn peptidases"/>
    <property type="match status" value="1"/>
</dbReference>
<evidence type="ECO:0000256" key="9">
    <source>
        <dbReference type="ARBA" id="ARBA00022723"/>
    </source>
</evidence>
<name>A0A017SW98_9BACT</name>
<dbReference type="GO" id="GO:0004180">
    <property type="term" value="F:carboxypeptidase activity"/>
    <property type="evidence" value="ECO:0007669"/>
    <property type="project" value="UniProtKB-KW"/>
</dbReference>
<evidence type="ECO:0000256" key="21">
    <source>
        <dbReference type="SAM" id="MobiDB-lite"/>
    </source>
</evidence>
<evidence type="ECO:0000256" key="14">
    <source>
        <dbReference type="ARBA" id="ARBA00023034"/>
    </source>
</evidence>
<evidence type="ECO:0000256" key="5">
    <source>
        <dbReference type="ARBA" id="ARBA00014116"/>
    </source>
</evidence>
<dbReference type="InterPro" id="IPR007484">
    <property type="entry name" value="Peptidase_M28"/>
</dbReference>
<dbReference type="Proteomes" id="UP000019678">
    <property type="component" value="Unassembled WGS sequence"/>
</dbReference>
<comment type="subunit">
    <text evidence="19">Homodimer. The monomeric form is inactive while the homodimer is active.</text>
</comment>
<keyword evidence="7" id="KW-0121">Carboxypeptidase</keyword>
<keyword evidence="6" id="KW-0964">Secreted</keyword>
<organism evidence="23 24">
    <name type="scientific">Chondromyces apiculatus DSM 436</name>
    <dbReference type="NCBI Taxonomy" id="1192034"/>
    <lineage>
        <taxon>Bacteria</taxon>
        <taxon>Pseudomonadati</taxon>
        <taxon>Myxococcota</taxon>
        <taxon>Polyangia</taxon>
        <taxon>Polyangiales</taxon>
        <taxon>Polyangiaceae</taxon>
        <taxon>Chondromyces</taxon>
    </lineage>
</organism>
<dbReference type="GO" id="GO:0004177">
    <property type="term" value="F:aminopeptidase activity"/>
    <property type="evidence" value="ECO:0007669"/>
    <property type="project" value="UniProtKB-KW"/>
</dbReference>
<dbReference type="GO" id="GO:0006508">
    <property type="term" value="P:proteolysis"/>
    <property type="evidence" value="ECO:0007669"/>
    <property type="project" value="UniProtKB-KW"/>
</dbReference>
<dbReference type="GO" id="GO:0070573">
    <property type="term" value="F:metallodipeptidase activity"/>
    <property type="evidence" value="ECO:0007669"/>
    <property type="project" value="InterPro"/>
</dbReference>
<feature type="compositionally biased region" description="Pro residues" evidence="21">
    <location>
        <begin position="1"/>
        <end position="10"/>
    </location>
</feature>
<evidence type="ECO:0000256" key="6">
    <source>
        <dbReference type="ARBA" id="ARBA00022525"/>
    </source>
</evidence>
<feature type="domain" description="Peptidase M28" evidence="22">
    <location>
        <begin position="253"/>
        <end position="442"/>
    </location>
</feature>
<keyword evidence="24" id="KW-1185">Reference proteome</keyword>
<evidence type="ECO:0000256" key="7">
    <source>
        <dbReference type="ARBA" id="ARBA00022645"/>
    </source>
</evidence>
<dbReference type="InterPro" id="IPR039866">
    <property type="entry name" value="CPQ"/>
</dbReference>
<evidence type="ECO:0000313" key="24">
    <source>
        <dbReference type="Proteomes" id="UP000019678"/>
    </source>
</evidence>
<keyword evidence="16" id="KW-0865">Zymogen</keyword>
<evidence type="ECO:0000256" key="8">
    <source>
        <dbReference type="ARBA" id="ARBA00022670"/>
    </source>
</evidence>
<evidence type="ECO:0000256" key="10">
    <source>
        <dbReference type="ARBA" id="ARBA00022729"/>
    </source>
</evidence>
<evidence type="ECO:0000256" key="16">
    <source>
        <dbReference type="ARBA" id="ARBA00023145"/>
    </source>
</evidence>
<evidence type="ECO:0000256" key="13">
    <source>
        <dbReference type="ARBA" id="ARBA00022833"/>
    </source>
</evidence>
<keyword evidence="10" id="KW-0732">Signal</keyword>
<evidence type="ECO:0000313" key="23">
    <source>
        <dbReference type="EMBL" id="EYF01249.1"/>
    </source>
</evidence>
<dbReference type="AlphaFoldDB" id="A0A017SW98"/>
<evidence type="ECO:0000256" key="20">
    <source>
        <dbReference type="ARBA" id="ARBA00033328"/>
    </source>
</evidence>
<keyword evidence="9" id="KW-0479">Metal-binding</keyword>
<dbReference type="eggNOG" id="COG2234">
    <property type="taxonomic scope" value="Bacteria"/>
</dbReference>
<evidence type="ECO:0000256" key="15">
    <source>
        <dbReference type="ARBA" id="ARBA00023049"/>
    </source>
</evidence>
<comment type="caution">
    <text evidence="23">The sequence shown here is derived from an EMBL/GenBank/DDBJ whole genome shotgun (WGS) entry which is preliminary data.</text>
</comment>
<keyword evidence="17" id="KW-0325">Glycoprotein</keyword>
<reference evidence="23 24" key="1">
    <citation type="submission" date="2013-05" db="EMBL/GenBank/DDBJ databases">
        <title>Genome assembly of Chondromyces apiculatus DSM 436.</title>
        <authorList>
            <person name="Sharma G."/>
            <person name="Khatri I."/>
            <person name="Kaur C."/>
            <person name="Mayilraj S."/>
            <person name="Subramanian S."/>
        </authorList>
    </citation>
    <scope>NUCLEOTIDE SEQUENCE [LARGE SCALE GENOMIC DNA]</scope>
    <source>
        <strain evidence="23 24">DSM 436</strain>
    </source>
</reference>
<keyword evidence="12" id="KW-0256">Endoplasmic reticulum</keyword>
<evidence type="ECO:0000259" key="22">
    <source>
        <dbReference type="Pfam" id="PF04389"/>
    </source>
</evidence>
<gene>
    <name evidence="23" type="ORF">CAP_8502</name>
</gene>
<dbReference type="GO" id="GO:0005576">
    <property type="term" value="C:extracellular region"/>
    <property type="evidence" value="ECO:0007669"/>
    <property type="project" value="UniProtKB-SubCell"/>
</dbReference>
<evidence type="ECO:0000256" key="18">
    <source>
        <dbReference type="ARBA" id="ARBA00023228"/>
    </source>
</evidence>
<evidence type="ECO:0000256" key="1">
    <source>
        <dbReference type="ARBA" id="ARBA00004240"/>
    </source>
</evidence>
<dbReference type="PANTHER" id="PTHR12053:SF3">
    <property type="entry name" value="CARBOXYPEPTIDASE Q"/>
    <property type="match status" value="1"/>
</dbReference>
<dbReference type="Gene3D" id="3.50.30.30">
    <property type="match status" value="1"/>
</dbReference>
<dbReference type="STRING" id="1192034.CAP_8502"/>
<evidence type="ECO:0000256" key="3">
    <source>
        <dbReference type="ARBA" id="ARBA00004555"/>
    </source>
</evidence>
<evidence type="ECO:0000256" key="19">
    <source>
        <dbReference type="ARBA" id="ARBA00025833"/>
    </source>
</evidence>
<keyword evidence="15" id="KW-0482">Metalloprotease</keyword>
<keyword evidence="18" id="KW-0458">Lysosome</keyword>
<feature type="region of interest" description="Disordered" evidence="21">
    <location>
        <begin position="1"/>
        <end position="24"/>
    </location>
</feature>
<proteinExistence type="predicted"/>
<sequence>MTPPSRPEPTAPAQIAADPPAPSAGTVEALRDAVLSSSQAWETTRSLVDEVGPRFAGSPGDRAAVAWAQRTLTAHGLQNVRAEKVKVPRWQRGHEAAHLIAPYPRDLVVAALGGSAPTPPRGITAEVIAVPTVADLDKLDRKAVEGRIVFFHARMERTQTGTGYGKAVSIRTAGPSAAARKGAAAVIIRSVGTDVERIPHTGAVFYQADAPRIPAAALSVPDAEMLERLLAKGPAKLTLTLDSKVLPDAESANILGEVPGSSAPDEIVLLGAHLDSWDLTPGALDDAAGCAIVIEAARAIAALPRKPRRTVRVVLFANEEFGISGARAYAAAHAAEIPRHLIAIEADLGDGKVLTASFLGSDTARPAFEALVRPLVPLGVTFIPDDAHGGSDLIPLRALGVPLADLHQDATRYFDVHHTPNDTMAKIVREDLDQAAAAYAAFAYAAADMSGDLGRIPEDKRQRR</sequence>
<evidence type="ECO:0000256" key="4">
    <source>
        <dbReference type="ARBA" id="ARBA00004613"/>
    </source>
</evidence>
<keyword evidence="13" id="KW-0862">Zinc</keyword>
<accession>A0A017SW98</accession>